<gene>
    <name evidence="2" type="ORF">MRATA1EN1_LOCUS28847</name>
</gene>
<reference evidence="2" key="1">
    <citation type="submission" date="2023-04" db="EMBL/GenBank/DDBJ databases">
        <authorList>
            <consortium name="ELIXIR-Norway"/>
        </authorList>
    </citation>
    <scope>NUCLEOTIDE SEQUENCE [LARGE SCALE GENOMIC DNA]</scope>
</reference>
<feature type="compositionally biased region" description="Low complexity" evidence="1">
    <location>
        <begin position="48"/>
        <end position="60"/>
    </location>
</feature>
<accession>A0ABN9A2K0</accession>
<protein>
    <submittedName>
        <fullName evidence="2">Uncharacterized protein</fullName>
    </submittedName>
</protein>
<proteinExistence type="predicted"/>
<evidence type="ECO:0000313" key="2">
    <source>
        <dbReference type="EMBL" id="CAI9179885.1"/>
    </source>
</evidence>
<keyword evidence="3" id="KW-1185">Reference proteome</keyword>
<name>A0ABN9A2K0_RANTA</name>
<feature type="compositionally biased region" description="Gly residues" evidence="1">
    <location>
        <begin position="64"/>
        <end position="73"/>
    </location>
</feature>
<dbReference type="Proteomes" id="UP001176941">
    <property type="component" value="Chromosome 9"/>
</dbReference>
<organism evidence="2 3">
    <name type="scientific">Rangifer tarandus platyrhynchus</name>
    <name type="common">Svalbard reindeer</name>
    <dbReference type="NCBI Taxonomy" id="3082113"/>
    <lineage>
        <taxon>Eukaryota</taxon>
        <taxon>Metazoa</taxon>
        <taxon>Chordata</taxon>
        <taxon>Craniata</taxon>
        <taxon>Vertebrata</taxon>
        <taxon>Euteleostomi</taxon>
        <taxon>Mammalia</taxon>
        <taxon>Eutheria</taxon>
        <taxon>Laurasiatheria</taxon>
        <taxon>Artiodactyla</taxon>
        <taxon>Ruminantia</taxon>
        <taxon>Pecora</taxon>
        <taxon>Cervidae</taxon>
        <taxon>Odocoileinae</taxon>
        <taxon>Rangifer</taxon>
    </lineage>
</organism>
<evidence type="ECO:0000313" key="3">
    <source>
        <dbReference type="Proteomes" id="UP001176941"/>
    </source>
</evidence>
<dbReference type="EMBL" id="OX459945">
    <property type="protein sequence ID" value="CAI9179885.1"/>
    <property type="molecule type" value="Genomic_DNA"/>
</dbReference>
<feature type="compositionally biased region" description="Polar residues" evidence="1">
    <location>
        <begin position="34"/>
        <end position="43"/>
    </location>
</feature>
<feature type="region of interest" description="Disordered" evidence="1">
    <location>
        <begin position="1"/>
        <end position="142"/>
    </location>
</feature>
<evidence type="ECO:0000256" key="1">
    <source>
        <dbReference type="SAM" id="MobiDB-lite"/>
    </source>
</evidence>
<sequence>MRLGLRRGPRNAGRVSGRRAAGTHRMAFLPQPLHLSTSGNYATEATEGSESGARCSAASRSGERGLGPRGGRAGADQADPGSGPGSVASSGGKRTGAHSGMWTRRSGRQETGPPGGGEEGTLTPEPWGLGSWPYGNTHLDQG</sequence>